<gene>
    <name evidence="1" type="ORF">MTX78_23430</name>
</gene>
<protein>
    <recommendedName>
        <fullName evidence="3">Lipocalin-like domain-containing protein</fullName>
    </recommendedName>
</protein>
<evidence type="ECO:0000313" key="1">
    <source>
        <dbReference type="EMBL" id="UOG77301.1"/>
    </source>
</evidence>
<proteinExistence type="predicted"/>
<reference evidence="1 2" key="1">
    <citation type="submission" date="2022-03" db="EMBL/GenBank/DDBJ databases">
        <title>Hymenobactersp. isolated from the air.</title>
        <authorList>
            <person name="Won M."/>
            <person name="Kwon S.-W."/>
        </authorList>
    </citation>
    <scope>NUCLEOTIDE SEQUENCE [LARGE SCALE GENOMIC DNA]</scope>
    <source>
        <strain evidence="1 2">KACC 21982</strain>
        <plasmid evidence="1 2">unnamed1</plasmid>
    </source>
</reference>
<accession>A0ABY4D435</accession>
<name>A0ABY4D435_9BACT</name>
<evidence type="ECO:0008006" key="3">
    <source>
        <dbReference type="Google" id="ProtNLM"/>
    </source>
</evidence>
<sequence>MKNHPPVLCLLLATLFSCQKGELAQVPANTYPQTWQLVEMRGQVPNVVQTGANLPWQEAYTFQADSTFTKTRQQDGHVAEAHGTFSYLNLSDGPYVVLTYAAPNSLIGACTTEPKETLAVKADGTLSSTWQACDGPGLEYKKVQQSRVK</sequence>
<dbReference type="Proteomes" id="UP000831113">
    <property type="component" value="Plasmid unnamed1"/>
</dbReference>
<dbReference type="RefSeq" id="WP_243803009.1">
    <property type="nucleotide sequence ID" value="NZ_CP094670.1"/>
</dbReference>
<keyword evidence="1" id="KW-0614">Plasmid</keyword>
<evidence type="ECO:0000313" key="2">
    <source>
        <dbReference type="Proteomes" id="UP000831113"/>
    </source>
</evidence>
<keyword evidence="2" id="KW-1185">Reference proteome</keyword>
<dbReference type="EMBL" id="CP094670">
    <property type="protein sequence ID" value="UOG77301.1"/>
    <property type="molecule type" value="Genomic_DNA"/>
</dbReference>
<dbReference type="PROSITE" id="PS51257">
    <property type="entry name" value="PROKAR_LIPOPROTEIN"/>
    <property type="match status" value="1"/>
</dbReference>
<geneLocation type="plasmid" evidence="1 2">
    <name>unnamed1</name>
</geneLocation>
<organism evidence="1 2">
    <name type="scientific">Hymenobacter tibetensis</name>
    <dbReference type="NCBI Taxonomy" id="497967"/>
    <lineage>
        <taxon>Bacteria</taxon>
        <taxon>Pseudomonadati</taxon>
        <taxon>Bacteroidota</taxon>
        <taxon>Cytophagia</taxon>
        <taxon>Cytophagales</taxon>
        <taxon>Hymenobacteraceae</taxon>
        <taxon>Hymenobacter</taxon>
    </lineage>
</organism>